<name>A0A2K3MDW5_TRIPR</name>
<dbReference type="Proteomes" id="UP000236291">
    <property type="component" value="Unassembled WGS sequence"/>
</dbReference>
<reference evidence="2 3" key="2">
    <citation type="journal article" date="2017" name="Front. Plant Sci.">
        <title>Gene Classification and Mining of Molecular Markers Useful in Red Clover (Trifolium pratense) Breeding.</title>
        <authorList>
            <person name="Istvanek J."/>
            <person name="Dluhosova J."/>
            <person name="Dluhos P."/>
            <person name="Patkova L."/>
            <person name="Nedelnik J."/>
            <person name="Repkova J."/>
        </authorList>
    </citation>
    <scope>NUCLEOTIDE SEQUENCE [LARGE SCALE GENOMIC DNA]</scope>
    <source>
        <strain evidence="3">cv. Tatra</strain>
        <tissue evidence="2">Young leaves</tissue>
    </source>
</reference>
<evidence type="ECO:0000313" key="3">
    <source>
        <dbReference type="Proteomes" id="UP000236291"/>
    </source>
</evidence>
<reference evidence="2 3" key="1">
    <citation type="journal article" date="2014" name="Am. J. Bot.">
        <title>Genome assembly and annotation for red clover (Trifolium pratense; Fabaceae).</title>
        <authorList>
            <person name="Istvanek J."/>
            <person name="Jaros M."/>
            <person name="Krenek A."/>
            <person name="Repkova J."/>
        </authorList>
    </citation>
    <scope>NUCLEOTIDE SEQUENCE [LARGE SCALE GENOMIC DNA]</scope>
    <source>
        <strain evidence="3">cv. Tatra</strain>
        <tissue evidence="2">Young leaves</tissue>
    </source>
</reference>
<dbReference type="EMBL" id="ASHM01058297">
    <property type="protein sequence ID" value="PNX88981.1"/>
    <property type="molecule type" value="Genomic_DNA"/>
</dbReference>
<feature type="compositionally biased region" description="Polar residues" evidence="1">
    <location>
        <begin position="139"/>
        <end position="153"/>
    </location>
</feature>
<feature type="region of interest" description="Disordered" evidence="1">
    <location>
        <begin position="120"/>
        <end position="153"/>
    </location>
</feature>
<dbReference type="GO" id="GO:0008168">
    <property type="term" value="F:methyltransferase activity"/>
    <property type="evidence" value="ECO:0007669"/>
    <property type="project" value="UniProtKB-KW"/>
</dbReference>
<dbReference type="AlphaFoldDB" id="A0A2K3MDW5"/>
<keyword evidence="2" id="KW-0489">Methyltransferase</keyword>
<dbReference type="GO" id="GO:0032259">
    <property type="term" value="P:methylation"/>
    <property type="evidence" value="ECO:0007669"/>
    <property type="project" value="UniProtKB-KW"/>
</dbReference>
<evidence type="ECO:0000313" key="2">
    <source>
        <dbReference type="EMBL" id="PNX88981.1"/>
    </source>
</evidence>
<keyword evidence="2" id="KW-0808">Transferase</keyword>
<evidence type="ECO:0000256" key="1">
    <source>
        <dbReference type="SAM" id="MobiDB-lite"/>
    </source>
</evidence>
<dbReference type="ExpressionAtlas" id="A0A2K3MDW5">
    <property type="expression patterns" value="baseline"/>
</dbReference>
<gene>
    <name evidence="2" type="ORF">L195_g045096</name>
</gene>
<organism evidence="2 3">
    <name type="scientific">Trifolium pratense</name>
    <name type="common">Red clover</name>
    <dbReference type="NCBI Taxonomy" id="57577"/>
    <lineage>
        <taxon>Eukaryota</taxon>
        <taxon>Viridiplantae</taxon>
        <taxon>Streptophyta</taxon>
        <taxon>Embryophyta</taxon>
        <taxon>Tracheophyta</taxon>
        <taxon>Spermatophyta</taxon>
        <taxon>Magnoliopsida</taxon>
        <taxon>eudicotyledons</taxon>
        <taxon>Gunneridae</taxon>
        <taxon>Pentapetalae</taxon>
        <taxon>rosids</taxon>
        <taxon>fabids</taxon>
        <taxon>Fabales</taxon>
        <taxon>Fabaceae</taxon>
        <taxon>Papilionoideae</taxon>
        <taxon>50 kb inversion clade</taxon>
        <taxon>NPAAA clade</taxon>
        <taxon>Hologalegina</taxon>
        <taxon>IRL clade</taxon>
        <taxon>Trifolieae</taxon>
        <taxon>Trifolium</taxon>
    </lineage>
</organism>
<feature type="compositionally biased region" description="Basic and acidic residues" evidence="1">
    <location>
        <begin position="129"/>
        <end position="138"/>
    </location>
</feature>
<comment type="caution">
    <text evidence="2">The sequence shown here is derived from an EMBL/GenBank/DDBJ whole genome shotgun (WGS) entry which is preliminary data.</text>
</comment>
<sequence length="153" mass="16358">MAEEEDEEVTYTVKITVTLTIPPPPQTQQPTTVNGDEVARAMDGGAEIILLSDEDDGSVKGDVVVIEDSDSDREKQDMNIGTETASLKDDEGSIEGDDVAVGDNVPLKGDNVTQAINAVTETASLNNGKRPEIREKQSQKQSRNSVATTDPTI</sequence>
<feature type="region of interest" description="Disordered" evidence="1">
    <location>
        <begin position="68"/>
        <end position="103"/>
    </location>
</feature>
<protein>
    <submittedName>
        <fullName evidence="2">Lysine-specific demethylase 3B</fullName>
    </submittedName>
</protein>
<proteinExistence type="predicted"/>
<accession>A0A2K3MDW5</accession>